<proteinExistence type="predicted"/>
<sequence>MKVDPFDNSYDWDEGIRDLGPKDVDTITSIGTSNEWIMFRINVTESMFASWGATIKLTFCLSIYNVSLCWKNCCLLIVMLEKLLGCEVEGLY</sequence>
<name>A0A9R1XFX4_LACSA</name>
<gene>
    <name evidence="1" type="ORF">LSAT_V11C400163010</name>
</gene>
<dbReference type="Proteomes" id="UP000235145">
    <property type="component" value="Unassembled WGS sequence"/>
</dbReference>
<protein>
    <submittedName>
        <fullName evidence="1">Uncharacterized protein</fullName>
    </submittedName>
</protein>
<accession>A0A9R1XFX4</accession>
<evidence type="ECO:0000313" key="2">
    <source>
        <dbReference type="Proteomes" id="UP000235145"/>
    </source>
</evidence>
<keyword evidence="2" id="KW-1185">Reference proteome</keyword>
<comment type="caution">
    <text evidence="1">The sequence shown here is derived from an EMBL/GenBank/DDBJ whole genome shotgun (WGS) entry which is preliminary data.</text>
</comment>
<organism evidence="1 2">
    <name type="scientific">Lactuca sativa</name>
    <name type="common">Garden lettuce</name>
    <dbReference type="NCBI Taxonomy" id="4236"/>
    <lineage>
        <taxon>Eukaryota</taxon>
        <taxon>Viridiplantae</taxon>
        <taxon>Streptophyta</taxon>
        <taxon>Embryophyta</taxon>
        <taxon>Tracheophyta</taxon>
        <taxon>Spermatophyta</taxon>
        <taxon>Magnoliopsida</taxon>
        <taxon>eudicotyledons</taxon>
        <taxon>Gunneridae</taxon>
        <taxon>Pentapetalae</taxon>
        <taxon>asterids</taxon>
        <taxon>campanulids</taxon>
        <taxon>Asterales</taxon>
        <taxon>Asteraceae</taxon>
        <taxon>Cichorioideae</taxon>
        <taxon>Cichorieae</taxon>
        <taxon>Lactucinae</taxon>
        <taxon>Lactuca</taxon>
    </lineage>
</organism>
<dbReference type="AlphaFoldDB" id="A0A9R1XFX4"/>
<evidence type="ECO:0000313" key="1">
    <source>
        <dbReference type="EMBL" id="KAJ0211074.1"/>
    </source>
</evidence>
<dbReference type="EMBL" id="NBSK02000004">
    <property type="protein sequence ID" value="KAJ0211074.1"/>
    <property type="molecule type" value="Genomic_DNA"/>
</dbReference>
<reference evidence="1 2" key="1">
    <citation type="journal article" date="2017" name="Nat. Commun.">
        <title>Genome assembly with in vitro proximity ligation data and whole-genome triplication in lettuce.</title>
        <authorList>
            <person name="Reyes-Chin-Wo S."/>
            <person name="Wang Z."/>
            <person name="Yang X."/>
            <person name="Kozik A."/>
            <person name="Arikit S."/>
            <person name="Song C."/>
            <person name="Xia L."/>
            <person name="Froenicke L."/>
            <person name="Lavelle D.O."/>
            <person name="Truco M.J."/>
            <person name="Xia R."/>
            <person name="Zhu S."/>
            <person name="Xu C."/>
            <person name="Xu H."/>
            <person name="Xu X."/>
            <person name="Cox K."/>
            <person name="Korf I."/>
            <person name="Meyers B.C."/>
            <person name="Michelmore R.W."/>
        </authorList>
    </citation>
    <scope>NUCLEOTIDE SEQUENCE [LARGE SCALE GENOMIC DNA]</scope>
    <source>
        <strain evidence="2">cv. Salinas</strain>
        <tissue evidence="1">Seedlings</tissue>
    </source>
</reference>